<name>A0A9W4X2L5_9GLOM</name>
<evidence type="ECO:0000313" key="1">
    <source>
        <dbReference type="EMBL" id="CAI2181925.1"/>
    </source>
</evidence>
<accession>A0A9W4X2L5</accession>
<comment type="caution">
    <text evidence="1">The sequence shown here is derived from an EMBL/GenBank/DDBJ whole genome shotgun (WGS) entry which is preliminary data.</text>
</comment>
<dbReference type="EMBL" id="CAMKVN010002626">
    <property type="protein sequence ID" value="CAI2181925.1"/>
    <property type="molecule type" value="Genomic_DNA"/>
</dbReference>
<proteinExistence type="predicted"/>
<gene>
    <name evidence="1" type="ORF">FWILDA_LOCUS10327</name>
</gene>
<sequence>MQELCKLQIKASKIISRDQSKRSKSLMEESQLYVSYLNKDFNIYDIVTDLIQRQENSYETIHNSDFITKKQK</sequence>
<dbReference type="Proteomes" id="UP001153678">
    <property type="component" value="Unassembled WGS sequence"/>
</dbReference>
<protein>
    <submittedName>
        <fullName evidence="1">19260_t:CDS:1</fullName>
    </submittedName>
</protein>
<evidence type="ECO:0000313" key="2">
    <source>
        <dbReference type="Proteomes" id="UP001153678"/>
    </source>
</evidence>
<dbReference type="AlphaFoldDB" id="A0A9W4X2L5"/>
<reference evidence="1" key="1">
    <citation type="submission" date="2022-08" db="EMBL/GenBank/DDBJ databases">
        <authorList>
            <person name="Kallberg Y."/>
            <person name="Tangrot J."/>
            <person name="Rosling A."/>
        </authorList>
    </citation>
    <scope>NUCLEOTIDE SEQUENCE</scope>
    <source>
        <strain evidence="1">Wild A</strain>
    </source>
</reference>
<organism evidence="1 2">
    <name type="scientific">Funneliformis geosporum</name>
    <dbReference type="NCBI Taxonomy" id="1117311"/>
    <lineage>
        <taxon>Eukaryota</taxon>
        <taxon>Fungi</taxon>
        <taxon>Fungi incertae sedis</taxon>
        <taxon>Mucoromycota</taxon>
        <taxon>Glomeromycotina</taxon>
        <taxon>Glomeromycetes</taxon>
        <taxon>Glomerales</taxon>
        <taxon>Glomeraceae</taxon>
        <taxon>Funneliformis</taxon>
    </lineage>
</organism>
<keyword evidence="2" id="KW-1185">Reference proteome</keyword>